<dbReference type="PANTHER" id="PTHR43228">
    <property type="entry name" value="TWO-COMPONENT RESPONSE REGULATOR"/>
    <property type="match status" value="1"/>
</dbReference>
<dbReference type="KEGG" id="dbk:DGMP_26410"/>
<dbReference type="EMBL" id="AP024086">
    <property type="protein sequence ID" value="BCL61948.1"/>
    <property type="molecule type" value="Genomic_DNA"/>
</dbReference>
<dbReference type="InterPro" id="IPR001789">
    <property type="entry name" value="Sig_transdc_resp-reg_receiver"/>
</dbReference>
<dbReference type="PANTHER" id="PTHR43228:SF1">
    <property type="entry name" value="TWO-COMPONENT RESPONSE REGULATOR ARR22"/>
    <property type="match status" value="1"/>
</dbReference>
<feature type="modified residue" description="4-aspartylphosphate" evidence="1">
    <location>
        <position position="63"/>
    </location>
</feature>
<organism evidence="3 4">
    <name type="scientific">Desulfomarina profundi</name>
    <dbReference type="NCBI Taxonomy" id="2772557"/>
    <lineage>
        <taxon>Bacteria</taxon>
        <taxon>Pseudomonadati</taxon>
        <taxon>Thermodesulfobacteriota</taxon>
        <taxon>Desulfobulbia</taxon>
        <taxon>Desulfobulbales</taxon>
        <taxon>Desulfobulbaceae</taxon>
        <taxon>Desulfomarina</taxon>
    </lineage>
</organism>
<dbReference type="Proteomes" id="UP000826725">
    <property type="component" value="Chromosome"/>
</dbReference>
<dbReference type="Pfam" id="PF00072">
    <property type="entry name" value="Response_reg"/>
    <property type="match status" value="1"/>
</dbReference>
<sequence>MGDEEKKGRILIMDDEDMVGEIAIHLFKYIGYDAVHVKDGEEAVRKYVEQQNQGERFDFVIMDLSVPGGMGGKEAVGEILAVDQHAKVLVSSGYSTDPVMTNFDEYGFVGAVPKPFDLMTIRKTFESLSQ</sequence>
<dbReference type="SMART" id="SM00448">
    <property type="entry name" value="REC"/>
    <property type="match status" value="1"/>
</dbReference>
<evidence type="ECO:0000313" key="4">
    <source>
        <dbReference type="Proteomes" id="UP000826725"/>
    </source>
</evidence>
<name>A0A8D5FIF1_9BACT</name>
<reference evidence="3" key="1">
    <citation type="submission" date="2020-09" db="EMBL/GenBank/DDBJ databases">
        <title>Desulfogranum mesoprofundum gen. nov., sp. nov., a novel mesophilic, sulfate-reducing chemolithoautotroph isolated from a deep-sea hydrothermal vent chimney in the Suiyo Seamount.</title>
        <authorList>
            <person name="Hashimoto Y."/>
            <person name="Nakagawa S."/>
        </authorList>
    </citation>
    <scope>NUCLEOTIDE SEQUENCE</scope>
    <source>
        <strain evidence="3">KT2</strain>
    </source>
</reference>
<dbReference type="InterPro" id="IPR052048">
    <property type="entry name" value="ST_Response_Regulator"/>
</dbReference>
<gene>
    <name evidence="3" type="ORF">DGMP_26410</name>
</gene>
<keyword evidence="4" id="KW-1185">Reference proteome</keyword>
<evidence type="ECO:0000259" key="2">
    <source>
        <dbReference type="PROSITE" id="PS50110"/>
    </source>
</evidence>
<evidence type="ECO:0000313" key="3">
    <source>
        <dbReference type="EMBL" id="BCL61948.1"/>
    </source>
</evidence>
<feature type="domain" description="Response regulatory" evidence="2">
    <location>
        <begin position="9"/>
        <end position="129"/>
    </location>
</feature>
<dbReference type="PROSITE" id="PS50110">
    <property type="entry name" value="RESPONSE_REGULATORY"/>
    <property type="match status" value="1"/>
</dbReference>
<dbReference type="CDD" id="cd00156">
    <property type="entry name" value="REC"/>
    <property type="match status" value="1"/>
</dbReference>
<protein>
    <recommendedName>
        <fullName evidence="2">Response regulatory domain-containing protein</fullName>
    </recommendedName>
</protein>
<keyword evidence="1" id="KW-0597">Phosphoprotein</keyword>
<evidence type="ECO:0000256" key="1">
    <source>
        <dbReference type="PROSITE-ProRule" id="PRU00169"/>
    </source>
</evidence>
<proteinExistence type="predicted"/>
<dbReference type="RefSeq" id="WP_228854354.1">
    <property type="nucleotide sequence ID" value="NZ_AP024086.1"/>
</dbReference>
<dbReference type="AlphaFoldDB" id="A0A8D5FIF1"/>
<accession>A0A8D5FIF1</accession>
<dbReference type="GO" id="GO:0000160">
    <property type="term" value="P:phosphorelay signal transduction system"/>
    <property type="evidence" value="ECO:0007669"/>
    <property type="project" value="InterPro"/>
</dbReference>